<accession>A0ABS2U1X7</accession>
<dbReference type="PANTHER" id="PTHR18964">
    <property type="entry name" value="ROK (REPRESSOR, ORF, KINASE) FAMILY"/>
    <property type="match status" value="1"/>
</dbReference>
<reference evidence="3 4" key="1">
    <citation type="submission" date="2021-01" db="EMBL/GenBank/DDBJ databases">
        <title>Streptomyces acididurans sp. nov., isolated from a peat swamp forest soil.</title>
        <authorList>
            <person name="Chantavorakit T."/>
            <person name="Duangmal K."/>
        </authorList>
    </citation>
    <scope>NUCLEOTIDE SEQUENCE [LARGE SCALE GENOMIC DNA]</scope>
    <source>
        <strain evidence="3 4">KK5PA1</strain>
    </source>
</reference>
<dbReference type="RefSeq" id="WP_205362281.1">
    <property type="nucleotide sequence ID" value="NZ_JADKYB010000024.1"/>
</dbReference>
<comment type="similarity">
    <text evidence="1">Belongs to the ROK (NagC/XylR) family.</text>
</comment>
<proteinExistence type="inferred from homology"/>
<evidence type="ECO:0000259" key="2">
    <source>
        <dbReference type="Pfam" id="PF12802"/>
    </source>
</evidence>
<protein>
    <submittedName>
        <fullName evidence="3">ROK family protein</fullName>
    </submittedName>
</protein>
<dbReference type="InterPro" id="IPR000600">
    <property type="entry name" value="ROK"/>
</dbReference>
<dbReference type="Pfam" id="PF00480">
    <property type="entry name" value="ROK"/>
    <property type="match status" value="1"/>
</dbReference>
<organism evidence="3 4">
    <name type="scientific">Actinacidiphila acididurans</name>
    <dbReference type="NCBI Taxonomy" id="2784346"/>
    <lineage>
        <taxon>Bacteria</taxon>
        <taxon>Bacillati</taxon>
        <taxon>Actinomycetota</taxon>
        <taxon>Actinomycetes</taxon>
        <taxon>Kitasatosporales</taxon>
        <taxon>Streptomycetaceae</taxon>
        <taxon>Actinacidiphila</taxon>
    </lineage>
</organism>
<dbReference type="EMBL" id="JADKYB010000024">
    <property type="protein sequence ID" value="MBM9509352.1"/>
    <property type="molecule type" value="Genomic_DNA"/>
</dbReference>
<dbReference type="SUPFAM" id="SSF53067">
    <property type="entry name" value="Actin-like ATPase domain"/>
    <property type="match status" value="1"/>
</dbReference>
<dbReference type="PANTHER" id="PTHR18964:SF149">
    <property type="entry name" value="BIFUNCTIONAL UDP-N-ACETYLGLUCOSAMINE 2-EPIMERASE_N-ACETYLMANNOSAMINE KINASE"/>
    <property type="match status" value="1"/>
</dbReference>
<dbReference type="Proteomes" id="UP000749040">
    <property type="component" value="Unassembled WGS sequence"/>
</dbReference>
<sequence length="407" mass="42379">MTRTAGQATPDVRRHNLRALLRHLHLHGPCTRTGLGEALGLTRSAVADLVAELTRRGLVTESAAARATTAGRGRPSLTVAPDGRRARVLAVDIGVDEIRMALVGLDGSVAATTVLDQVPEPGDPARTLDRLAQAVDGFTAGRTRPLAVGIAVPGLVDGAADAPDGGPSVVSFAPNLDWHQVHLADELRRRVRLEMPVRLGNTCNVAALAELLHGAGRGHRNMLYLYARVGVGAGIIVDGRLLGGPGWAGGEVGHMLFAPGDRPCRCGSSGCWETEVGGDALLRHAGLPAGRGHARRARMTELLERADRGEPQAVDAVTALAPAVATGLSSLQALLGTELIVMGGLFSHVLRHARGTLEDALRAGRSRLGVRRETELLPAALQTGAPLLGAAEIAVEAFLDDLADTAP</sequence>
<evidence type="ECO:0000313" key="3">
    <source>
        <dbReference type="EMBL" id="MBM9509352.1"/>
    </source>
</evidence>
<dbReference type="InterPro" id="IPR043129">
    <property type="entry name" value="ATPase_NBD"/>
</dbReference>
<dbReference type="Gene3D" id="1.10.10.10">
    <property type="entry name" value="Winged helix-like DNA-binding domain superfamily/Winged helix DNA-binding domain"/>
    <property type="match status" value="1"/>
</dbReference>
<feature type="domain" description="HTH marR-type" evidence="2">
    <location>
        <begin position="20"/>
        <end position="63"/>
    </location>
</feature>
<dbReference type="InterPro" id="IPR036388">
    <property type="entry name" value="WH-like_DNA-bd_sf"/>
</dbReference>
<dbReference type="Pfam" id="PF12802">
    <property type="entry name" value="MarR_2"/>
    <property type="match status" value="1"/>
</dbReference>
<dbReference type="SUPFAM" id="SSF46785">
    <property type="entry name" value="Winged helix' DNA-binding domain"/>
    <property type="match status" value="1"/>
</dbReference>
<comment type="caution">
    <text evidence="3">The sequence shown here is derived from an EMBL/GenBank/DDBJ whole genome shotgun (WGS) entry which is preliminary data.</text>
</comment>
<dbReference type="InterPro" id="IPR000835">
    <property type="entry name" value="HTH_MarR-typ"/>
</dbReference>
<dbReference type="InterPro" id="IPR036390">
    <property type="entry name" value="WH_DNA-bd_sf"/>
</dbReference>
<evidence type="ECO:0000256" key="1">
    <source>
        <dbReference type="ARBA" id="ARBA00006479"/>
    </source>
</evidence>
<gene>
    <name evidence="3" type="ORF">ITX44_33360</name>
</gene>
<evidence type="ECO:0000313" key="4">
    <source>
        <dbReference type="Proteomes" id="UP000749040"/>
    </source>
</evidence>
<keyword evidence="4" id="KW-1185">Reference proteome</keyword>
<name>A0ABS2U1X7_9ACTN</name>
<dbReference type="Gene3D" id="3.30.420.40">
    <property type="match status" value="2"/>
</dbReference>